<name>A0A026W8N2_OOCBI</name>
<reference evidence="1 2" key="1">
    <citation type="journal article" date="2014" name="Curr. Biol.">
        <title>The genome of the clonal raider ant Cerapachys biroi.</title>
        <authorList>
            <person name="Oxley P.R."/>
            <person name="Ji L."/>
            <person name="Fetter-Pruneda I."/>
            <person name="McKenzie S.K."/>
            <person name="Li C."/>
            <person name="Hu H."/>
            <person name="Zhang G."/>
            <person name="Kronauer D.J."/>
        </authorList>
    </citation>
    <scope>NUCLEOTIDE SEQUENCE [LARGE SCALE GENOMIC DNA]</scope>
</reference>
<proteinExistence type="predicted"/>
<organism evidence="1 2">
    <name type="scientific">Ooceraea biroi</name>
    <name type="common">Clonal raider ant</name>
    <name type="synonym">Cerapachys biroi</name>
    <dbReference type="NCBI Taxonomy" id="2015173"/>
    <lineage>
        <taxon>Eukaryota</taxon>
        <taxon>Metazoa</taxon>
        <taxon>Ecdysozoa</taxon>
        <taxon>Arthropoda</taxon>
        <taxon>Hexapoda</taxon>
        <taxon>Insecta</taxon>
        <taxon>Pterygota</taxon>
        <taxon>Neoptera</taxon>
        <taxon>Endopterygota</taxon>
        <taxon>Hymenoptera</taxon>
        <taxon>Apocrita</taxon>
        <taxon>Aculeata</taxon>
        <taxon>Formicoidea</taxon>
        <taxon>Formicidae</taxon>
        <taxon>Dorylinae</taxon>
        <taxon>Ooceraea</taxon>
    </lineage>
</organism>
<sequence>MSFGTLLSSSLRIFPSFFAFSAKFSSSIILTASRATLFPSGLPPKVLPCEPVSRQSII</sequence>
<keyword evidence="2" id="KW-1185">Reference proteome</keyword>
<dbReference type="AlphaFoldDB" id="A0A026W8N2"/>
<evidence type="ECO:0000313" key="2">
    <source>
        <dbReference type="Proteomes" id="UP000053097"/>
    </source>
</evidence>
<gene>
    <name evidence="1" type="ORF">X777_09653</name>
</gene>
<protein>
    <submittedName>
        <fullName evidence="1">Uncharacterized protein</fullName>
    </submittedName>
</protein>
<dbReference type="EMBL" id="KK107390">
    <property type="protein sequence ID" value="EZA51384.1"/>
    <property type="molecule type" value="Genomic_DNA"/>
</dbReference>
<accession>A0A026W8N2</accession>
<evidence type="ECO:0000313" key="1">
    <source>
        <dbReference type="EMBL" id="EZA51384.1"/>
    </source>
</evidence>
<dbReference type="Proteomes" id="UP000053097">
    <property type="component" value="Unassembled WGS sequence"/>
</dbReference>